<dbReference type="RefSeq" id="WP_067016459.1">
    <property type="nucleotide sequence ID" value="NZ_KQ949076.1"/>
</dbReference>
<dbReference type="InterPro" id="IPR035992">
    <property type="entry name" value="Ricin_B-like_lectins"/>
</dbReference>
<comment type="similarity">
    <text evidence="3">Belongs to the glycosyl hydrolase 5 (cellulase A) family.</text>
</comment>
<name>A0A117S1Y6_9ACTN</name>
<evidence type="ECO:0000313" key="7">
    <source>
        <dbReference type="Proteomes" id="UP000053260"/>
    </source>
</evidence>
<keyword evidence="1 3" id="KW-0378">Hydrolase</keyword>
<dbReference type="SMR" id="A0A117S1Y6"/>
<dbReference type="InterPro" id="IPR017853">
    <property type="entry name" value="GH"/>
</dbReference>
<dbReference type="OrthoDB" id="273314at2"/>
<evidence type="ECO:0000259" key="5">
    <source>
        <dbReference type="SMART" id="SM00458"/>
    </source>
</evidence>
<keyword evidence="7" id="KW-1185">Reference proteome</keyword>
<dbReference type="SUPFAM" id="SSF50370">
    <property type="entry name" value="Ricin B-like lectins"/>
    <property type="match status" value="1"/>
</dbReference>
<dbReference type="Proteomes" id="UP000053260">
    <property type="component" value="Unassembled WGS sequence"/>
</dbReference>
<dbReference type="PROSITE" id="PS50231">
    <property type="entry name" value="RICIN_B_LECTIN"/>
    <property type="match status" value="1"/>
</dbReference>
<dbReference type="InterPro" id="IPR000772">
    <property type="entry name" value="Ricin_B_lectin"/>
</dbReference>
<dbReference type="CDD" id="cd23418">
    <property type="entry name" value="beta-trefoil_Ricin_XLN-like"/>
    <property type="match status" value="1"/>
</dbReference>
<evidence type="ECO:0000256" key="3">
    <source>
        <dbReference type="RuleBase" id="RU361153"/>
    </source>
</evidence>
<dbReference type="Pfam" id="PF00652">
    <property type="entry name" value="Ricin_B_lectin"/>
    <property type="match status" value="1"/>
</dbReference>
<organism evidence="6 7">
    <name type="scientific">Streptomyces dysideae</name>
    <dbReference type="NCBI Taxonomy" id="909626"/>
    <lineage>
        <taxon>Bacteria</taxon>
        <taxon>Bacillati</taxon>
        <taxon>Actinomycetota</taxon>
        <taxon>Actinomycetes</taxon>
        <taxon>Kitasatosporales</taxon>
        <taxon>Streptomycetaceae</taxon>
        <taxon>Streptomyces</taxon>
    </lineage>
</organism>
<gene>
    <name evidence="6" type="ORF">AQJ91_04165</name>
</gene>
<evidence type="ECO:0000256" key="1">
    <source>
        <dbReference type="ARBA" id="ARBA00022801"/>
    </source>
</evidence>
<dbReference type="AlphaFoldDB" id="A0A117S1Y6"/>
<dbReference type="InterPro" id="IPR001547">
    <property type="entry name" value="Glyco_hydro_5"/>
</dbReference>
<dbReference type="Gene3D" id="3.20.20.80">
    <property type="entry name" value="Glycosidases"/>
    <property type="match status" value="1"/>
</dbReference>
<accession>A0A117S1Y6</accession>
<feature type="compositionally biased region" description="Low complexity" evidence="4">
    <location>
        <begin position="9"/>
        <end position="19"/>
    </location>
</feature>
<feature type="domain" description="Ricin B lectin" evidence="5">
    <location>
        <begin position="370"/>
        <end position="493"/>
    </location>
</feature>
<evidence type="ECO:0000256" key="2">
    <source>
        <dbReference type="ARBA" id="ARBA00023295"/>
    </source>
</evidence>
<dbReference type="PANTHER" id="PTHR34142">
    <property type="entry name" value="ENDO-BETA-1,4-GLUCANASE A"/>
    <property type="match status" value="1"/>
</dbReference>
<dbReference type="STRING" id="909626.AQJ91_04165"/>
<evidence type="ECO:0000256" key="4">
    <source>
        <dbReference type="SAM" id="MobiDB-lite"/>
    </source>
</evidence>
<dbReference type="GO" id="GO:0004553">
    <property type="term" value="F:hydrolase activity, hydrolyzing O-glycosyl compounds"/>
    <property type="evidence" value="ECO:0007669"/>
    <property type="project" value="InterPro"/>
</dbReference>
<dbReference type="SUPFAM" id="SSF51445">
    <property type="entry name" value="(Trans)glycosidases"/>
    <property type="match status" value="1"/>
</dbReference>
<dbReference type="SMART" id="SM00458">
    <property type="entry name" value="RICIN"/>
    <property type="match status" value="1"/>
</dbReference>
<sequence>MFRSRSPRASRGARSGRPPAQRRPLRRVLAAALTTLVAVPVTLLSGASPASAAVDPTQFKGVNWARIGDNFVDGPVVLEGLSESDSYATVKAKADALYSGFQSTTGADTVRLPINTYSVPGTTWGDAYAGAVDAATAKGFKVILSYWEDGASSAGKIVDTAAFNAMWDAVIAKYGSNSLVYFEPMNEPHGYSATAWRDVAATWIGRYPSLPKERIFVSGHGYNGDVTSVCGDSRLDGTYLSLHLYAFQFSARSYDEWVNLFSSRIGSCGARTVLDEFGAPMDDGRDYNDPNSTDNFVRYMRAATDTVRAEGMGAVYWPALGGKRTVRPDYDWYSLYALQGSGTDLKLSVRNTTMVDRLEYAWNIGDGSPTTTLRNVGVPGCLDVPGATRQNGTQVQIYACNGGSNQQWTRTAGGQITVYGGAKCLDALGQGTTNGTRVGIYDCNGGDNQKWTFYSDGTIRGVQSGRCLDVSQSTSKVQLWSCWGGSNQKWQIV</sequence>
<dbReference type="GO" id="GO:0000272">
    <property type="term" value="P:polysaccharide catabolic process"/>
    <property type="evidence" value="ECO:0007669"/>
    <property type="project" value="InterPro"/>
</dbReference>
<feature type="region of interest" description="Disordered" evidence="4">
    <location>
        <begin position="1"/>
        <end position="24"/>
    </location>
</feature>
<reference evidence="6 7" key="1">
    <citation type="submission" date="2015-10" db="EMBL/GenBank/DDBJ databases">
        <title>Draft genome sequence of Streptomyces sp. RV15, isolated from a marine sponge.</title>
        <authorList>
            <person name="Ruckert C."/>
            <person name="Abdelmohsen U.R."/>
            <person name="Winkler A."/>
            <person name="Hentschel U."/>
            <person name="Kalinowski J."/>
            <person name="Kampfer P."/>
            <person name="Glaeser S."/>
        </authorList>
    </citation>
    <scope>NUCLEOTIDE SEQUENCE [LARGE SCALE GENOMIC DNA]</scope>
    <source>
        <strain evidence="6 7">RV15</strain>
    </source>
</reference>
<dbReference type="EMBL" id="LMXB01000017">
    <property type="protein sequence ID" value="KUO22372.1"/>
    <property type="molecule type" value="Genomic_DNA"/>
</dbReference>
<evidence type="ECO:0000313" key="6">
    <source>
        <dbReference type="EMBL" id="KUO22372.1"/>
    </source>
</evidence>
<proteinExistence type="inferred from homology"/>
<protein>
    <submittedName>
        <fullName evidence="6">Glycosyl hydrolase</fullName>
    </submittedName>
</protein>
<comment type="caution">
    <text evidence="6">The sequence shown here is derived from an EMBL/GenBank/DDBJ whole genome shotgun (WGS) entry which is preliminary data.</text>
</comment>
<dbReference type="PANTHER" id="PTHR34142:SF1">
    <property type="entry name" value="GLYCOSIDE HYDROLASE FAMILY 5 DOMAIN-CONTAINING PROTEIN"/>
    <property type="match status" value="1"/>
</dbReference>
<dbReference type="Pfam" id="PF00150">
    <property type="entry name" value="Cellulase"/>
    <property type="match status" value="1"/>
</dbReference>
<keyword evidence="2 3" id="KW-0326">Glycosidase</keyword>
<dbReference type="Gene3D" id="2.80.10.50">
    <property type="match status" value="2"/>
</dbReference>